<gene>
    <name evidence="2" type="ORF">GGE66_003601</name>
</gene>
<protein>
    <submittedName>
        <fullName evidence="2">Positive regulator of sigma E activity</fullName>
    </submittedName>
</protein>
<evidence type="ECO:0000256" key="1">
    <source>
        <dbReference type="SAM" id="Phobius"/>
    </source>
</evidence>
<keyword evidence="1" id="KW-1133">Transmembrane helix</keyword>
<keyword evidence="1" id="KW-0812">Transmembrane</keyword>
<reference evidence="2 3" key="1">
    <citation type="submission" date="2020-08" db="EMBL/GenBank/DDBJ databases">
        <title>Genomic Encyclopedia of Type Strains, Phase IV (KMG-V): Genome sequencing to study the core and pangenomes of soil and plant-associated prokaryotes.</title>
        <authorList>
            <person name="Whitman W."/>
        </authorList>
    </citation>
    <scope>NUCLEOTIDE SEQUENCE [LARGE SCALE GENOMIC DNA]</scope>
    <source>
        <strain evidence="2 3">SEMIA 4011</strain>
    </source>
</reference>
<dbReference type="AlphaFoldDB" id="A0A7W9ZTN9"/>
<dbReference type="EMBL" id="JACIIJ010000007">
    <property type="protein sequence ID" value="MBB6222617.1"/>
    <property type="molecule type" value="Genomic_DNA"/>
</dbReference>
<name>A0A7W9ZTN9_RHILE</name>
<evidence type="ECO:0000313" key="3">
    <source>
        <dbReference type="Proteomes" id="UP000517187"/>
    </source>
</evidence>
<comment type="caution">
    <text evidence="2">The sequence shown here is derived from an EMBL/GenBank/DDBJ whole genome shotgun (WGS) entry which is preliminary data.</text>
</comment>
<proteinExistence type="predicted"/>
<dbReference type="Proteomes" id="UP000517187">
    <property type="component" value="Unassembled WGS sequence"/>
</dbReference>
<organism evidence="2 3">
    <name type="scientific">Rhizobium leguminosarum</name>
    <dbReference type="NCBI Taxonomy" id="384"/>
    <lineage>
        <taxon>Bacteria</taxon>
        <taxon>Pseudomonadati</taxon>
        <taxon>Pseudomonadota</taxon>
        <taxon>Alphaproteobacteria</taxon>
        <taxon>Hyphomicrobiales</taxon>
        <taxon>Rhizobiaceae</taxon>
        <taxon>Rhizobium/Agrobacterium group</taxon>
        <taxon>Rhizobium</taxon>
    </lineage>
</organism>
<feature type="transmembrane region" description="Helical" evidence="1">
    <location>
        <begin position="28"/>
        <end position="50"/>
    </location>
</feature>
<sequence length="54" mass="5971">MAIAAFELRGGFEQTCEIAESECVGVTAIVYLILALWGMFAIALLFRLVAVHRR</sequence>
<evidence type="ECO:0000313" key="2">
    <source>
        <dbReference type="EMBL" id="MBB6222617.1"/>
    </source>
</evidence>
<keyword evidence="1" id="KW-0472">Membrane</keyword>
<accession>A0A7W9ZTN9</accession>